<dbReference type="Proteomes" id="UP000257109">
    <property type="component" value="Unassembled WGS sequence"/>
</dbReference>
<reference evidence="4" key="1">
    <citation type="submission" date="2018-05" db="EMBL/GenBank/DDBJ databases">
        <title>Draft genome of Mucuna pruriens seed.</title>
        <authorList>
            <person name="Nnadi N.E."/>
            <person name="Vos R."/>
            <person name="Hasami M.H."/>
            <person name="Devisetty U.K."/>
            <person name="Aguiy J.C."/>
        </authorList>
    </citation>
    <scope>NUCLEOTIDE SEQUENCE [LARGE SCALE GENOMIC DNA]</scope>
    <source>
        <strain evidence="4">JCA_2017</strain>
    </source>
</reference>
<dbReference type="EMBL" id="QJKJ01006651">
    <property type="protein sequence ID" value="RDX85961.1"/>
    <property type="molecule type" value="Genomic_DNA"/>
</dbReference>
<feature type="region of interest" description="Disordered" evidence="2">
    <location>
        <begin position="51"/>
        <end position="80"/>
    </location>
</feature>
<feature type="region of interest" description="Disordered" evidence="2">
    <location>
        <begin position="121"/>
        <end position="144"/>
    </location>
</feature>
<accession>A0A371G644</accession>
<dbReference type="Gene3D" id="4.10.60.10">
    <property type="entry name" value="Zinc finger, CCHC-type"/>
    <property type="match status" value="1"/>
</dbReference>
<keyword evidence="5" id="KW-1185">Reference proteome</keyword>
<dbReference type="SMART" id="SM00343">
    <property type="entry name" value="ZnF_C2HC"/>
    <property type="match status" value="1"/>
</dbReference>
<dbReference type="SUPFAM" id="SSF57756">
    <property type="entry name" value="Retrovirus zinc finger-like domains"/>
    <property type="match status" value="1"/>
</dbReference>
<dbReference type="InterPro" id="IPR036875">
    <property type="entry name" value="Znf_CCHC_sf"/>
</dbReference>
<keyword evidence="1" id="KW-0863">Zinc-finger</keyword>
<dbReference type="InterPro" id="IPR001878">
    <property type="entry name" value="Znf_CCHC"/>
</dbReference>
<dbReference type="GO" id="GO:0008270">
    <property type="term" value="F:zinc ion binding"/>
    <property type="evidence" value="ECO:0007669"/>
    <property type="project" value="UniProtKB-KW"/>
</dbReference>
<evidence type="ECO:0000256" key="1">
    <source>
        <dbReference type="PROSITE-ProRule" id="PRU00047"/>
    </source>
</evidence>
<keyword evidence="1" id="KW-0479">Metal-binding</keyword>
<organism evidence="4 5">
    <name type="scientific">Mucuna pruriens</name>
    <name type="common">Velvet bean</name>
    <name type="synonym">Dolichos pruriens</name>
    <dbReference type="NCBI Taxonomy" id="157652"/>
    <lineage>
        <taxon>Eukaryota</taxon>
        <taxon>Viridiplantae</taxon>
        <taxon>Streptophyta</taxon>
        <taxon>Embryophyta</taxon>
        <taxon>Tracheophyta</taxon>
        <taxon>Spermatophyta</taxon>
        <taxon>Magnoliopsida</taxon>
        <taxon>eudicotyledons</taxon>
        <taxon>Gunneridae</taxon>
        <taxon>Pentapetalae</taxon>
        <taxon>rosids</taxon>
        <taxon>fabids</taxon>
        <taxon>Fabales</taxon>
        <taxon>Fabaceae</taxon>
        <taxon>Papilionoideae</taxon>
        <taxon>50 kb inversion clade</taxon>
        <taxon>NPAAA clade</taxon>
        <taxon>indigoferoid/millettioid clade</taxon>
        <taxon>Phaseoleae</taxon>
        <taxon>Mucuna</taxon>
    </lineage>
</organism>
<dbReference type="GO" id="GO:0003676">
    <property type="term" value="F:nucleic acid binding"/>
    <property type="evidence" value="ECO:0007669"/>
    <property type="project" value="InterPro"/>
</dbReference>
<protein>
    <recommendedName>
        <fullName evidence="3">CCHC-type domain-containing protein</fullName>
    </recommendedName>
</protein>
<dbReference type="PANTHER" id="PTHR35046:SF9">
    <property type="entry name" value="RNA-DIRECTED DNA POLYMERASE"/>
    <property type="match status" value="1"/>
</dbReference>
<dbReference type="PROSITE" id="PS50158">
    <property type="entry name" value="ZF_CCHC"/>
    <property type="match status" value="1"/>
</dbReference>
<dbReference type="Pfam" id="PF00098">
    <property type="entry name" value="zf-CCHC"/>
    <property type="match status" value="1"/>
</dbReference>
<feature type="non-terminal residue" evidence="4">
    <location>
        <position position="1"/>
    </location>
</feature>
<name>A0A371G644_MUCPR</name>
<proteinExistence type="predicted"/>
<comment type="caution">
    <text evidence="4">The sequence shown here is derived from an EMBL/GenBank/DDBJ whole genome shotgun (WGS) entry which is preliminary data.</text>
</comment>
<keyword evidence="1" id="KW-0862">Zinc</keyword>
<evidence type="ECO:0000313" key="4">
    <source>
        <dbReference type="EMBL" id="RDX85961.1"/>
    </source>
</evidence>
<evidence type="ECO:0000313" key="5">
    <source>
        <dbReference type="Proteomes" id="UP000257109"/>
    </source>
</evidence>
<gene>
    <name evidence="4" type="ORF">CR513_32768</name>
</gene>
<dbReference type="PANTHER" id="PTHR35046">
    <property type="entry name" value="ZINC KNUCKLE (CCHC-TYPE) FAMILY PROTEIN"/>
    <property type="match status" value="1"/>
</dbReference>
<dbReference type="AlphaFoldDB" id="A0A371G644"/>
<evidence type="ECO:0000256" key="2">
    <source>
        <dbReference type="SAM" id="MobiDB-lite"/>
    </source>
</evidence>
<evidence type="ECO:0000259" key="3">
    <source>
        <dbReference type="PROSITE" id="PS50158"/>
    </source>
</evidence>
<sequence>MYQCAKNVEEYFKEMEVTIISAQIVEPQELHEYTSLSTLVHQASKVEFQLRKHGRKSYPTTSSNWKSKEKKKRNSLERTKVPRRGLYPLKAIVTSNIKCSKCLEKGHISSQCPKKRTMILRDDGKVDSESPLEETSTSGSKGHYSDDVLFEGELLMTNYNDGVTNKFSFVHKGKKATLKPLTPREVIKDQLWMKKR</sequence>
<feature type="domain" description="CCHC-type" evidence="3">
    <location>
        <begin position="98"/>
        <end position="114"/>
    </location>
</feature>